<protein>
    <submittedName>
        <fullName evidence="1">Uncharacterized protein</fullName>
    </submittedName>
</protein>
<dbReference type="EMBL" id="BART01001835">
    <property type="protein sequence ID" value="GAG73520.1"/>
    <property type="molecule type" value="Genomic_DNA"/>
</dbReference>
<organism evidence="1">
    <name type="scientific">marine sediment metagenome</name>
    <dbReference type="NCBI Taxonomy" id="412755"/>
    <lineage>
        <taxon>unclassified sequences</taxon>
        <taxon>metagenomes</taxon>
        <taxon>ecological metagenomes</taxon>
    </lineage>
</organism>
<accession>X0ZUS8</accession>
<sequence length="146" mass="14901">MRPVDVWDVPTASIIVVGSIGEAMKALPAAVAAVPGTNNAFLAASAGLQTAAFEYGPTSLADGATYVPAAGTLVYDATLKDAAVADSADFYVLDAGNTVLVDAFNLGQSNQKRGIGIPIYCDGTDIGFKNNSGDARDLHLFGLSFA</sequence>
<evidence type="ECO:0000313" key="1">
    <source>
        <dbReference type="EMBL" id="GAG73520.1"/>
    </source>
</evidence>
<name>X0ZUS8_9ZZZZ</name>
<gene>
    <name evidence="1" type="ORF">S01H4_06089</name>
</gene>
<dbReference type="AlphaFoldDB" id="X0ZUS8"/>
<proteinExistence type="predicted"/>
<reference evidence="1" key="1">
    <citation type="journal article" date="2014" name="Front. Microbiol.">
        <title>High frequency of phylogenetically diverse reductive dehalogenase-homologous genes in deep subseafloor sedimentary metagenomes.</title>
        <authorList>
            <person name="Kawai M."/>
            <person name="Futagami T."/>
            <person name="Toyoda A."/>
            <person name="Takaki Y."/>
            <person name="Nishi S."/>
            <person name="Hori S."/>
            <person name="Arai W."/>
            <person name="Tsubouchi T."/>
            <person name="Morono Y."/>
            <person name="Uchiyama I."/>
            <person name="Ito T."/>
            <person name="Fujiyama A."/>
            <person name="Inagaki F."/>
            <person name="Takami H."/>
        </authorList>
    </citation>
    <scope>NUCLEOTIDE SEQUENCE</scope>
    <source>
        <strain evidence="1">Expedition CK06-06</strain>
    </source>
</reference>
<comment type="caution">
    <text evidence="1">The sequence shown here is derived from an EMBL/GenBank/DDBJ whole genome shotgun (WGS) entry which is preliminary data.</text>
</comment>